<organism evidence="7 8">
    <name type="scientific">Limnoglobus roseus</name>
    <dbReference type="NCBI Taxonomy" id="2598579"/>
    <lineage>
        <taxon>Bacteria</taxon>
        <taxon>Pseudomonadati</taxon>
        <taxon>Planctomycetota</taxon>
        <taxon>Planctomycetia</taxon>
        <taxon>Gemmatales</taxon>
        <taxon>Gemmataceae</taxon>
        <taxon>Limnoglobus</taxon>
    </lineage>
</organism>
<keyword evidence="5" id="KW-0732">Signal</keyword>
<sequence length="368" mass="39973">MRFALLVSLVLAAPASAADPFGTVAEKVNTRVVKLFGAGGFRGVANYGSGILISPDGHILTSATQMLDSAEIVVHLSDGRKMKAVLLVAEPELDSALLKIKVEGKKLDEPTGLELDFFDYDAAVKRPKAQPGDWVLGFSNQFEIAMRDEQFSIQKGVIAAYTKMHGRRGVFDFPYHGDVYVVDQITNNPGAAGGPLTDRKGNLLGLIGKEIKNTLSETWMNYAIPVAAEVEVKDGDKTAKLTLPDFVALGMKGQYKPVKRPDVVASIGGYHGIIFVPNVLEKTPPYVEDTVSGSPAEKAGLKADDLVSFIDGEPIYSIKMFHDYLKRTKAGMKLRLEVRRGDNLQTVELDLGEQPVKPLPPKPVEPKK</sequence>
<dbReference type="Proteomes" id="UP000324974">
    <property type="component" value="Chromosome"/>
</dbReference>
<feature type="region of interest" description="Disordered" evidence="4">
    <location>
        <begin position="349"/>
        <end position="368"/>
    </location>
</feature>
<keyword evidence="2" id="KW-0645">Protease</keyword>
<dbReference type="SUPFAM" id="SSF50156">
    <property type="entry name" value="PDZ domain-like"/>
    <property type="match status" value="1"/>
</dbReference>
<protein>
    <submittedName>
        <fullName evidence="7">PDZ domain-containing protein</fullName>
    </submittedName>
</protein>
<keyword evidence="8" id="KW-1185">Reference proteome</keyword>
<feature type="chain" id="PRO_5022843010" evidence="5">
    <location>
        <begin position="18"/>
        <end position="368"/>
    </location>
</feature>
<accession>A0A5C1A8D7</accession>
<comment type="similarity">
    <text evidence="1">Belongs to the peptidase S1C family.</text>
</comment>
<dbReference type="OrthoDB" id="264239at2"/>
<dbReference type="Pfam" id="PF13365">
    <property type="entry name" value="Trypsin_2"/>
    <property type="match status" value="1"/>
</dbReference>
<dbReference type="EMBL" id="CP042425">
    <property type="protein sequence ID" value="QEL14032.1"/>
    <property type="molecule type" value="Genomic_DNA"/>
</dbReference>
<feature type="domain" description="PDZ" evidence="6">
    <location>
        <begin position="269"/>
        <end position="342"/>
    </location>
</feature>
<dbReference type="KEGG" id="lrs:PX52LOC_00894"/>
<dbReference type="InterPro" id="IPR036034">
    <property type="entry name" value="PDZ_sf"/>
</dbReference>
<gene>
    <name evidence="7" type="ORF">PX52LOC_00894</name>
</gene>
<dbReference type="InterPro" id="IPR009003">
    <property type="entry name" value="Peptidase_S1_PA"/>
</dbReference>
<evidence type="ECO:0000313" key="8">
    <source>
        <dbReference type="Proteomes" id="UP000324974"/>
    </source>
</evidence>
<dbReference type="InterPro" id="IPR001478">
    <property type="entry name" value="PDZ"/>
</dbReference>
<dbReference type="RefSeq" id="WP_149108955.1">
    <property type="nucleotide sequence ID" value="NZ_CP042425.1"/>
</dbReference>
<evidence type="ECO:0000259" key="6">
    <source>
        <dbReference type="SMART" id="SM00228"/>
    </source>
</evidence>
<dbReference type="GO" id="GO:0006508">
    <property type="term" value="P:proteolysis"/>
    <property type="evidence" value="ECO:0007669"/>
    <property type="project" value="UniProtKB-KW"/>
</dbReference>
<name>A0A5C1A8D7_9BACT</name>
<evidence type="ECO:0000256" key="2">
    <source>
        <dbReference type="ARBA" id="ARBA00022670"/>
    </source>
</evidence>
<proteinExistence type="inferred from homology"/>
<dbReference type="InterPro" id="IPR001940">
    <property type="entry name" value="Peptidase_S1C"/>
</dbReference>
<dbReference type="GO" id="GO:0004252">
    <property type="term" value="F:serine-type endopeptidase activity"/>
    <property type="evidence" value="ECO:0007669"/>
    <property type="project" value="InterPro"/>
</dbReference>
<dbReference type="SUPFAM" id="SSF50494">
    <property type="entry name" value="Trypsin-like serine proteases"/>
    <property type="match status" value="1"/>
</dbReference>
<evidence type="ECO:0000256" key="1">
    <source>
        <dbReference type="ARBA" id="ARBA00010541"/>
    </source>
</evidence>
<evidence type="ECO:0000256" key="5">
    <source>
        <dbReference type="SAM" id="SignalP"/>
    </source>
</evidence>
<dbReference type="PRINTS" id="PR00834">
    <property type="entry name" value="PROTEASES2C"/>
</dbReference>
<dbReference type="AlphaFoldDB" id="A0A5C1A8D7"/>
<dbReference type="Gene3D" id="2.40.10.10">
    <property type="entry name" value="Trypsin-like serine proteases"/>
    <property type="match status" value="2"/>
</dbReference>
<evidence type="ECO:0000256" key="4">
    <source>
        <dbReference type="SAM" id="MobiDB-lite"/>
    </source>
</evidence>
<feature type="signal peptide" evidence="5">
    <location>
        <begin position="1"/>
        <end position="17"/>
    </location>
</feature>
<dbReference type="Gene3D" id="2.30.42.10">
    <property type="match status" value="1"/>
</dbReference>
<feature type="compositionally biased region" description="Pro residues" evidence="4">
    <location>
        <begin position="357"/>
        <end position="368"/>
    </location>
</feature>
<dbReference type="Pfam" id="PF13180">
    <property type="entry name" value="PDZ_2"/>
    <property type="match status" value="1"/>
</dbReference>
<reference evidence="8" key="1">
    <citation type="submission" date="2019-08" db="EMBL/GenBank/DDBJ databases">
        <title>Limnoglobus roseus gen. nov., sp. nov., a novel freshwater planctomycete with a giant genome from the family Gemmataceae.</title>
        <authorList>
            <person name="Kulichevskaya I.S."/>
            <person name="Naumoff D.G."/>
            <person name="Miroshnikov K."/>
            <person name="Ivanova A."/>
            <person name="Philippov D.A."/>
            <person name="Hakobyan A."/>
            <person name="Rijpstra I.C."/>
            <person name="Sinninghe Damste J.S."/>
            <person name="Liesack W."/>
            <person name="Dedysh S.N."/>
        </authorList>
    </citation>
    <scope>NUCLEOTIDE SEQUENCE [LARGE SCALE GENOMIC DNA]</scope>
    <source>
        <strain evidence="8">PX52</strain>
    </source>
</reference>
<dbReference type="SMART" id="SM00228">
    <property type="entry name" value="PDZ"/>
    <property type="match status" value="1"/>
</dbReference>
<dbReference type="PANTHER" id="PTHR22939">
    <property type="entry name" value="SERINE PROTEASE FAMILY S1C HTRA-RELATED"/>
    <property type="match status" value="1"/>
</dbReference>
<dbReference type="PANTHER" id="PTHR22939:SF129">
    <property type="entry name" value="SERINE PROTEASE HTRA2, MITOCHONDRIAL"/>
    <property type="match status" value="1"/>
</dbReference>
<evidence type="ECO:0000313" key="7">
    <source>
        <dbReference type="EMBL" id="QEL14032.1"/>
    </source>
</evidence>
<keyword evidence="3" id="KW-0378">Hydrolase</keyword>
<dbReference type="InterPro" id="IPR043504">
    <property type="entry name" value="Peptidase_S1_PA_chymotrypsin"/>
</dbReference>
<evidence type="ECO:0000256" key="3">
    <source>
        <dbReference type="ARBA" id="ARBA00022801"/>
    </source>
</evidence>